<gene>
    <name evidence="1" type="ORF">L1987_76931</name>
</gene>
<name>A0ACB8Z7M1_9ASTR</name>
<keyword evidence="2" id="KW-1185">Reference proteome</keyword>
<evidence type="ECO:0000313" key="2">
    <source>
        <dbReference type="Proteomes" id="UP001056120"/>
    </source>
</evidence>
<dbReference type="EMBL" id="CM042043">
    <property type="protein sequence ID" value="KAI3693974.1"/>
    <property type="molecule type" value="Genomic_DNA"/>
</dbReference>
<sequence>MIAGTGSSTIDDYNNRWSKTLIFPSTGSSTNRRQNPILPMLKLCRHPYPLSVQLLLLPKSSIVVIFKMSNRRNREYPPKLTMLSKRLRRGANIGGSGRPSNVSKQAPF</sequence>
<protein>
    <submittedName>
        <fullName evidence="1">Uncharacterized protein</fullName>
    </submittedName>
</protein>
<proteinExistence type="predicted"/>
<organism evidence="1 2">
    <name type="scientific">Smallanthus sonchifolius</name>
    <dbReference type="NCBI Taxonomy" id="185202"/>
    <lineage>
        <taxon>Eukaryota</taxon>
        <taxon>Viridiplantae</taxon>
        <taxon>Streptophyta</taxon>
        <taxon>Embryophyta</taxon>
        <taxon>Tracheophyta</taxon>
        <taxon>Spermatophyta</taxon>
        <taxon>Magnoliopsida</taxon>
        <taxon>eudicotyledons</taxon>
        <taxon>Gunneridae</taxon>
        <taxon>Pentapetalae</taxon>
        <taxon>asterids</taxon>
        <taxon>campanulids</taxon>
        <taxon>Asterales</taxon>
        <taxon>Asteraceae</taxon>
        <taxon>Asteroideae</taxon>
        <taxon>Heliantheae alliance</taxon>
        <taxon>Millerieae</taxon>
        <taxon>Smallanthus</taxon>
    </lineage>
</organism>
<reference evidence="1 2" key="2">
    <citation type="journal article" date="2022" name="Mol. Ecol. Resour.">
        <title>The genomes of chicory, endive, great burdock and yacon provide insights into Asteraceae paleo-polyploidization history and plant inulin production.</title>
        <authorList>
            <person name="Fan W."/>
            <person name="Wang S."/>
            <person name="Wang H."/>
            <person name="Wang A."/>
            <person name="Jiang F."/>
            <person name="Liu H."/>
            <person name="Zhao H."/>
            <person name="Xu D."/>
            <person name="Zhang Y."/>
        </authorList>
    </citation>
    <scope>NUCLEOTIDE SEQUENCE [LARGE SCALE GENOMIC DNA]</scope>
    <source>
        <strain evidence="2">cv. Yunnan</strain>
        <tissue evidence="1">Leaves</tissue>
    </source>
</reference>
<evidence type="ECO:0000313" key="1">
    <source>
        <dbReference type="EMBL" id="KAI3693974.1"/>
    </source>
</evidence>
<accession>A0ACB8Z7M1</accession>
<comment type="caution">
    <text evidence="1">The sequence shown here is derived from an EMBL/GenBank/DDBJ whole genome shotgun (WGS) entry which is preliminary data.</text>
</comment>
<reference evidence="2" key="1">
    <citation type="journal article" date="2022" name="Mol. Ecol. Resour.">
        <title>The genomes of chicory, endive, great burdock and yacon provide insights into Asteraceae palaeo-polyploidization history and plant inulin production.</title>
        <authorList>
            <person name="Fan W."/>
            <person name="Wang S."/>
            <person name="Wang H."/>
            <person name="Wang A."/>
            <person name="Jiang F."/>
            <person name="Liu H."/>
            <person name="Zhao H."/>
            <person name="Xu D."/>
            <person name="Zhang Y."/>
        </authorList>
    </citation>
    <scope>NUCLEOTIDE SEQUENCE [LARGE SCALE GENOMIC DNA]</scope>
    <source>
        <strain evidence="2">cv. Yunnan</strain>
    </source>
</reference>
<dbReference type="Proteomes" id="UP001056120">
    <property type="component" value="Linkage Group LG26"/>
</dbReference>